<dbReference type="InterPro" id="IPR029021">
    <property type="entry name" value="Prot-tyrosine_phosphatase-like"/>
</dbReference>
<dbReference type="Gene3D" id="3.90.190.10">
    <property type="entry name" value="Protein tyrosine phosphatase superfamily"/>
    <property type="match status" value="2"/>
</dbReference>
<keyword evidence="1" id="KW-1015">Disulfide bond</keyword>
<evidence type="ECO:0000313" key="4">
    <source>
        <dbReference type="Proteomes" id="UP000717515"/>
    </source>
</evidence>
<dbReference type="InterPro" id="IPR016181">
    <property type="entry name" value="Acyl_CoA_acyltransferase"/>
</dbReference>
<proteinExistence type="predicted"/>
<accession>A0A9P8A1R1</accession>
<feature type="domain" description="Thioredoxin" evidence="2">
    <location>
        <begin position="537"/>
        <end position="661"/>
    </location>
</feature>
<dbReference type="EMBL" id="JAIFTL010000221">
    <property type="protein sequence ID" value="KAG9321196.1"/>
    <property type="molecule type" value="Genomic_DNA"/>
</dbReference>
<comment type="caution">
    <text evidence="3">The sequence shown here is derived from an EMBL/GenBank/DDBJ whole genome shotgun (WGS) entry which is preliminary data.</text>
</comment>
<dbReference type="Pfam" id="PF00085">
    <property type="entry name" value="Thioredoxin"/>
    <property type="match status" value="1"/>
</dbReference>
<dbReference type="Proteomes" id="UP000717515">
    <property type="component" value="Unassembled WGS sequence"/>
</dbReference>
<evidence type="ECO:0000259" key="2">
    <source>
        <dbReference type="PROSITE" id="PS51352"/>
    </source>
</evidence>
<dbReference type="Gene3D" id="3.40.30.10">
    <property type="entry name" value="Glutaredoxin"/>
    <property type="match status" value="1"/>
</dbReference>
<organism evidence="3 4">
    <name type="scientific">Mortierella alpina</name>
    <name type="common">Oleaginous fungus</name>
    <name type="synonym">Mortierella renispora</name>
    <dbReference type="NCBI Taxonomy" id="64518"/>
    <lineage>
        <taxon>Eukaryota</taxon>
        <taxon>Fungi</taxon>
        <taxon>Fungi incertae sedis</taxon>
        <taxon>Mucoromycota</taxon>
        <taxon>Mortierellomycotina</taxon>
        <taxon>Mortierellomycetes</taxon>
        <taxon>Mortierellales</taxon>
        <taxon>Mortierellaceae</taxon>
        <taxon>Mortierella</taxon>
    </lineage>
</organism>
<dbReference type="InterPro" id="IPR036249">
    <property type="entry name" value="Thioredoxin-like_sf"/>
</dbReference>
<evidence type="ECO:0000256" key="1">
    <source>
        <dbReference type="ARBA" id="ARBA00023157"/>
    </source>
</evidence>
<evidence type="ECO:0000313" key="3">
    <source>
        <dbReference type="EMBL" id="KAG9321196.1"/>
    </source>
</evidence>
<sequence>MKSTTTPRTTPRLEQIEVGDGLIMRWSTSADKENIAQCLAEAFRYELFGRTVPEGELPGKNDDLIAATNRCMSGEHAVSSVYDFAIVENTSFREQPGKNPVVAAVALHQFAGYYGSVDMSYGVLSIVGTVPEYRNRGLIKKLLLRLVHPAAEERGDLVVLIPGIPHFYRQFGYEYAIPHKERRVLKDVALSVPALSEGASEPYTIRKAASTDIPYLVRLSNREHLHFNAQLGTHYDHAFWRFVIEVITPIKVETFHDVHHHACIIVDTKTGKDIGISLSSMAVGRWTLEAFTLDEGQDSPIVYRDVVASVLRQLKTNDRPHFESYSAKLNNDVLPEESEIEKRKRGPFPAYSYKDLLLAVSPTHPMVRLFDGQGKLNPPGPVFTLYTRIADLPRFIYKVAPVLEKRLKESVLQGSSSKLQVNFYRKMEGMSGKGLEIVFEEGKILEVSDWAPLSSEEAFAEDRKKALQAKTGEDSKKPKVVLRASIAPLTFLRLVAGSMTITELLARDSENFVDGAEAKMMLDILFPKVEHLVDIFWCNMASSPYILSPNTDSELDRLLVENHHRLLVLVFTTAWCKNCKRLANAIEEMAEDLHEIATVIHVDVDELLQTVKRYNVNSTPTFALFRGHVLQSSITAAQLPVKSTHEASDDQLLGWISTTVKSFARHWNASYSKITDHLAFSPTPTEYQIEQGLVKVGFRSVIGMESKQNPGEYSTRERDIWKAAGIDYVSYPIKVIIRLNFLACFIGLGAIVIAEVAADEIGLNDFDEILQLVESLQGPILIHSDIGQVAAIMVFVMVAKQNHRKGSEVAGWARELGFDFEGLGRLTQTICAWVDK</sequence>
<gene>
    <name evidence="3" type="ORF">KVV02_005381</name>
</gene>
<protein>
    <recommendedName>
        <fullName evidence="2">Thioredoxin domain-containing protein</fullName>
    </recommendedName>
</protein>
<dbReference type="PANTHER" id="PTHR46115">
    <property type="entry name" value="THIOREDOXIN-LIKE PROTEIN 1"/>
    <property type="match status" value="1"/>
</dbReference>
<dbReference type="Pfam" id="PF13527">
    <property type="entry name" value="Acetyltransf_9"/>
    <property type="match status" value="1"/>
</dbReference>
<dbReference type="PROSITE" id="PS51352">
    <property type="entry name" value="THIOREDOXIN_2"/>
    <property type="match status" value="1"/>
</dbReference>
<dbReference type="Gene3D" id="3.40.630.30">
    <property type="match status" value="1"/>
</dbReference>
<reference evidence="3" key="1">
    <citation type="submission" date="2021-07" db="EMBL/GenBank/DDBJ databases">
        <title>Draft genome of Mortierella alpina, strain LL118, isolated from an aspen leaf litter sample.</title>
        <authorList>
            <person name="Yang S."/>
            <person name="Vinatzer B.A."/>
        </authorList>
    </citation>
    <scope>NUCLEOTIDE SEQUENCE</scope>
    <source>
        <strain evidence="3">LL118</strain>
    </source>
</reference>
<dbReference type="InterPro" id="IPR013766">
    <property type="entry name" value="Thioredoxin_domain"/>
</dbReference>
<dbReference type="SUPFAM" id="SSF55729">
    <property type="entry name" value="Acyl-CoA N-acyltransferases (Nat)"/>
    <property type="match status" value="1"/>
</dbReference>
<dbReference type="SUPFAM" id="SSF52833">
    <property type="entry name" value="Thioredoxin-like"/>
    <property type="match status" value="1"/>
</dbReference>
<dbReference type="AlphaFoldDB" id="A0A9P8A1R1"/>
<dbReference type="CDD" id="cd02947">
    <property type="entry name" value="TRX_family"/>
    <property type="match status" value="1"/>
</dbReference>
<name>A0A9P8A1R1_MORAP</name>